<reference evidence="2" key="2">
    <citation type="submission" date="2023-05" db="EMBL/GenBank/DDBJ databases">
        <authorList>
            <consortium name="Lawrence Berkeley National Laboratory"/>
            <person name="Steindorff A."/>
            <person name="Hensen N."/>
            <person name="Bonometti L."/>
            <person name="Westerberg I."/>
            <person name="Brannstrom I.O."/>
            <person name="Guillou S."/>
            <person name="Cros-Aarteil S."/>
            <person name="Calhoun S."/>
            <person name="Haridas S."/>
            <person name="Kuo A."/>
            <person name="Mondo S."/>
            <person name="Pangilinan J."/>
            <person name="Riley R."/>
            <person name="Labutti K."/>
            <person name="Andreopoulos B."/>
            <person name="Lipzen A."/>
            <person name="Chen C."/>
            <person name="Yanf M."/>
            <person name="Daum C."/>
            <person name="Ng V."/>
            <person name="Clum A."/>
            <person name="Ohm R."/>
            <person name="Martin F."/>
            <person name="Silar P."/>
            <person name="Natvig D."/>
            <person name="Lalanne C."/>
            <person name="Gautier V."/>
            <person name="Ament-Velasquez S.L."/>
            <person name="Kruys A."/>
            <person name="Hutchinson M.I."/>
            <person name="Powell A.J."/>
            <person name="Barry K."/>
            <person name="Miller A.N."/>
            <person name="Grigoriev I.V."/>
            <person name="Debuchy R."/>
            <person name="Gladieux P."/>
            <person name="Thoren M.H."/>
            <person name="Johannesson H."/>
        </authorList>
    </citation>
    <scope>NUCLEOTIDE SEQUENCE</scope>
    <source>
        <strain evidence="2">CBS 508.74</strain>
    </source>
</reference>
<dbReference type="GeneID" id="89939430"/>
<comment type="caution">
    <text evidence="2">The sequence shown here is derived from an EMBL/GenBank/DDBJ whole genome shotgun (WGS) entry which is preliminary data.</text>
</comment>
<evidence type="ECO:0000256" key="1">
    <source>
        <dbReference type="SAM" id="MobiDB-lite"/>
    </source>
</evidence>
<sequence>MKVDVDGRLEKWDKHIMSKVRFGDMGNKARDSQAVTLVDFANSLKSERRLDEIARGLPLAMQMKNFEEVAPVFPRPVTNTTFHIASHPTSTANEDQATITAAPVAGSTQRPVPAVSQPLQDYSTFNEHLLPENPTQQKQPSWVHQDTDNEPTIQNLARIMRDLSDPEPIYGQPHHRAPPASVDDADTVVGSNDGREDTGTQTVPKQGVATQAMVLNDTDPQALVKILQIPAVLSMLRMLITLMNLIGYVPAASDVDKKHRGSSYIVVFKLQVELAPKGW</sequence>
<evidence type="ECO:0000313" key="3">
    <source>
        <dbReference type="Proteomes" id="UP001302812"/>
    </source>
</evidence>
<reference evidence="2" key="1">
    <citation type="journal article" date="2023" name="Mol. Phylogenet. Evol.">
        <title>Genome-scale phylogeny and comparative genomics of the fungal order Sordariales.</title>
        <authorList>
            <person name="Hensen N."/>
            <person name="Bonometti L."/>
            <person name="Westerberg I."/>
            <person name="Brannstrom I.O."/>
            <person name="Guillou S."/>
            <person name="Cros-Aarteil S."/>
            <person name="Calhoun S."/>
            <person name="Haridas S."/>
            <person name="Kuo A."/>
            <person name="Mondo S."/>
            <person name="Pangilinan J."/>
            <person name="Riley R."/>
            <person name="LaButti K."/>
            <person name="Andreopoulos B."/>
            <person name="Lipzen A."/>
            <person name="Chen C."/>
            <person name="Yan M."/>
            <person name="Daum C."/>
            <person name="Ng V."/>
            <person name="Clum A."/>
            <person name="Steindorff A."/>
            <person name="Ohm R.A."/>
            <person name="Martin F."/>
            <person name="Silar P."/>
            <person name="Natvig D.O."/>
            <person name="Lalanne C."/>
            <person name="Gautier V."/>
            <person name="Ament-Velasquez S.L."/>
            <person name="Kruys A."/>
            <person name="Hutchinson M.I."/>
            <person name="Powell A.J."/>
            <person name="Barry K."/>
            <person name="Miller A.N."/>
            <person name="Grigoriev I.V."/>
            <person name="Debuchy R."/>
            <person name="Gladieux P."/>
            <person name="Hiltunen Thoren M."/>
            <person name="Johannesson H."/>
        </authorList>
    </citation>
    <scope>NUCLEOTIDE SEQUENCE</scope>
    <source>
        <strain evidence="2">CBS 508.74</strain>
    </source>
</reference>
<proteinExistence type="predicted"/>
<protein>
    <submittedName>
        <fullName evidence="2">Uncharacterized protein</fullName>
    </submittedName>
</protein>
<dbReference type="AlphaFoldDB" id="A0AAN6TCK4"/>
<gene>
    <name evidence="2" type="ORF">N656DRAFT_780035</name>
</gene>
<accession>A0AAN6TCK4</accession>
<name>A0AAN6TCK4_9PEZI</name>
<feature type="region of interest" description="Disordered" evidence="1">
    <location>
        <begin position="167"/>
        <end position="201"/>
    </location>
</feature>
<dbReference type="RefSeq" id="XP_064669472.1">
    <property type="nucleotide sequence ID" value="XM_064815305.1"/>
</dbReference>
<keyword evidence="3" id="KW-1185">Reference proteome</keyword>
<organism evidence="2 3">
    <name type="scientific">Canariomyces notabilis</name>
    <dbReference type="NCBI Taxonomy" id="2074819"/>
    <lineage>
        <taxon>Eukaryota</taxon>
        <taxon>Fungi</taxon>
        <taxon>Dikarya</taxon>
        <taxon>Ascomycota</taxon>
        <taxon>Pezizomycotina</taxon>
        <taxon>Sordariomycetes</taxon>
        <taxon>Sordariomycetidae</taxon>
        <taxon>Sordariales</taxon>
        <taxon>Chaetomiaceae</taxon>
        <taxon>Canariomyces</taxon>
    </lineage>
</organism>
<dbReference type="Proteomes" id="UP001302812">
    <property type="component" value="Unassembled WGS sequence"/>
</dbReference>
<dbReference type="EMBL" id="MU853344">
    <property type="protein sequence ID" value="KAK4111902.1"/>
    <property type="molecule type" value="Genomic_DNA"/>
</dbReference>
<evidence type="ECO:0000313" key="2">
    <source>
        <dbReference type="EMBL" id="KAK4111902.1"/>
    </source>
</evidence>